<dbReference type="Proteomes" id="UP000595197">
    <property type="component" value="Chromosome"/>
</dbReference>
<keyword evidence="1" id="KW-0732">Signal</keyword>
<evidence type="ECO:0000256" key="1">
    <source>
        <dbReference type="SAM" id="SignalP"/>
    </source>
</evidence>
<dbReference type="Gene3D" id="3.40.250.10">
    <property type="entry name" value="Rhodanese-like domain"/>
    <property type="match status" value="1"/>
</dbReference>
<evidence type="ECO:0000259" key="2">
    <source>
        <dbReference type="PROSITE" id="PS50206"/>
    </source>
</evidence>
<keyword evidence="4" id="KW-1185">Reference proteome</keyword>
<feature type="signal peptide" evidence="1">
    <location>
        <begin position="1"/>
        <end position="37"/>
    </location>
</feature>
<accession>A0ABX7B9Y1</accession>
<organism evidence="3 4">
    <name type="scientific">Skermanella cutis</name>
    <dbReference type="NCBI Taxonomy" id="2775420"/>
    <lineage>
        <taxon>Bacteria</taxon>
        <taxon>Pseudomonadati</taxon>
        <taxon>Pseudomonadota</taxon>
        <taxon>Alphaproteobacteria</taxon>
        <taxon>Rhodospirillales</taxon>
        <taxon>Azospirillaceae</taxon>
        <taxon>Skermanella</taxon>
    </lineage>
</organism>
<evidence type="ECO:0000313" key="4">
    <source>
        <dbReference type="Proteomes" id="UP000595197"/>
    </source>
</evidence>
<dbReference type="Pfam" id="PF00581">
    <property type="entry name" value="Rhodanese"/>
    <property type="match status" value="1"/>
</dbReference>
<dbReference type="SMART" id="SM00450">
    <property type="entry name" value="RHOD"/>
    <property type="match status" value="1"/>
</dbReference>
<proteinExistence type="predicted"/>
<name>A0ABX7B9Y1_9PROT</name>
<dbReference type="EMBL" id="CP067420">
    <property type="protein sequence ID" value="QQP90123.1"/>
    <property type="molecule type" value="Genomic_DNA"/>
</dbReference>
<sequence length="156" mass="16678">MSYKRRAPIAPFTLTTILAALFLAAVSFLAPAPSALADEAPPRVEGARTVDADGVLALIESTPTLVLFDNRREADFREGHIEGAIRLIDDDMTGPEVLAKLGAAPATPVLFYCNGPKCARAYNAARLAVGWGYTAVHYYYAGMGEWKAKGLPLAKP</sequence>
<reference evidence="3" key="1">
    <citation type="submission" date="2021-02" db="EMBL/GenBank/DDBJ databases">
        <title>Skermanella TT6 skin isolate.</title>
        <authorList>
            <person name="Lee K."/>
            <person name="Ganzorig M."/>
        </authorList>
    </citation>
    <scope>NUCLEOTIDE SEQUENCE</scope>
    <source>
        <strain evidence="3">TT6</strain>
    </source>
</reference>
<dbReference type="CDD" id="cd00158">
    <property type="entry name" value="RHOD"/>
    <property type="match status" value="1"/>
</dbReference>
<gene>
    <name evidence="3" type="ORF">IGS68_02300</name>
</gene>
<feature type="chain" id="PRO_5045855484" evidence="1">
    <location>
        <begin position="38"/>
        <end position="156"/>
    </location>
</feature>
<dbReference type="InterPro" id="IPR036873">
    <property type="entry name" value="Rhodanese-like_dom_sf"/>
</dbReference>
<protein>
    <submittedName>
        <fullName evidence="3">Rhodanese-like domain-containing protein</fullName>
    </submittedName>
</protein>
<dbReference type="SUPFAM" id="SSF52821">
    <property type="entry name" value="Rhodanese/Cell cycle control phosphatase"/>
    <property type="match status" value="1"/>
</dbReference>
<dbReference type="RefSeq" id="WP_201077032.1">
    <property type="nucleotide sequence ID" value="NZ_CP067420.1"/>
</dbReference>
<dbReference type="InterPro" id="IPR001763">
    <property type="entry name" value="Rhodanese-like_dom"/>
</dbReference>
<evidence type="ECO:0000313" key="3">
    <source>
        <dbReference type="EMBL" id="QQP90123.1"/>
    </source>
</evidence>
<dbReference type="PROSITE" id="PS50206">
    <property type="entry name" value="RHODANESE_3"/>
    <property type="match status" value="1"/>
</dbReference>
<feature type="domain" description="Rhodanese" evidence="2">
    <location>
        <begin position="61"/>
        <end position="155"/>
    </location>
</feature>